<proteinExistence type="predicted"/>
<dbReference type="AlphaFoldDB" id="U6LUJ7"/>
<keyword evidence="5" id="KW-1185">Reference proteome</keyword>
<evidence type="ECO:0000256" key="2">
    <source>
        <dbReference type="SAM" id="Phobius"/>
    </source>
</evidence>
<gene>
    <name evidence="4" type="ORF">EBH_0063800</name>
</gene>
<organism evidence="4 5">
    <name type="scientific">Eimeria brunetti</name>
    <dbReference type="NCBI Taxonomy" id="51314"/>
    <lineage>
        <taxon>Eukaryota</taxon>
        <taxon>Sar</taxon>
        <taxon>Alveolata</taxon>
        <taxon>Apicomplexa</taxon>
        <taxon>Conoidasida</taxon>
        <taxon>Coccidia</taxon>
        <taxon>Eucoccidiorida</taxon>
        <taxon>Eimeriorina</taxon>
        <taxon>Eimeriidae</taxon>
        <taxon>Eimeria</taxon>
    </lineage>
</organism>
<reference evidence="4" key="1">
    <citation type="submission" date="2013-10" db="EMBL/GenBank/DDBJ databases">
        <title>Genomic analysis of the causative agents of coccidiosis in chickens.</title>
        <authorList>
            <person name="Reid A.J."/>
            <person name="Blake D."/>
            <person name="Billington K."/>
            <person name="Browne H."/>
            <person name="Dunn M."/>
            <person name="Hung S."/>
            <person name="Kawahara F."/>
            <person name="Miranda-Saavedra D."/>
            <person name="Mourier T."/>
            <person name="Nagra H."/>
            <person name="Otto T.D."/>
            <person name="Rawlings N."/>
            <person name="Sanchez A."/>
            <person name="Sanders M."/>
            <person name="Subramaniam C."/>
            <person name="Tay Y."/>
            <person name="Dear P."/>
            <person name="Doerig C."/>
            <person name="Gruber A."/>
            <person name="Parkinson J."/>
            <person name="Shirley M."/>
            <person name="Wan K.L."/>
            <person name="Berriman M."/>
            <person name="Tomley F."/>
            <person name="Pain A."/>
        </authorList>
    </citation>
    <scope>NUCLEOTIDE SEQUENCE [LARGE SCALE GENOMIC DNA]</scope>
    <source>
        <strain evidence="4">Houghton</strain>
    </source>
</reference>
<dbReference type="OrthoDB" id="347420at2759"/>
<accession>U6LUJ7</accession>
<evidence type="ECO:0000256" key="3">
    <source>
        <dbReference type="SAM" id="SignalP"/>
    </source>
</evidence>
<dbReference type="Proteomes" id="UP000030750">
    <property type="component" value="Unassembled WGS sequence"/>
</dbReference>
<sequence>MPTMRGNFSAKVLWVCVLLRHEQLLPATEAFAALATAGSLLHSTGTLSISEYDETHSNLLQGASFDTFAARAASQGAPDLRPVDNSLTSDVPLPKLERRKVRNSALAKGFGAILALCLCFWLVSNNKGKVPTELGGAANEPSEETAGEEASAHDSGLTNKSSLSGQSEELKKLQKVRALLPSASRLAAAIGTTDAQKFLGTVQKASSEAEFAAEYALSSKSLGASFNGAMDALRSLHRLALQQATALAQDGAEVPVFSLVEPGEGESWVEDELGHILEGDTVLPFTLYLRSLQQSVIDISRRFEDARERLLAKAEFSDEGDEQMLVSATSELEWLLALSEKKRQVVQKATTVKGCAICGVRIHLKCHLEEWIRSIRGSAELLHAYVGLVSNSLEASFQDPSSTAHTVEDSSNAYTLSKKLADVKKLVGEMRKLKQAVHERTSVASAAADFKKAEQLMGEAQTLLDDCWETTKSLPSPNDVLGTADSALLERTAAKAQVFADEQNAAIGASLSIVYRRCSDAIQERDKVTGNTKHISPSVAERLRAGAMATEKKVAVHYQEMQKIATQLQGTHDLKDAISLLENLEEHLPALVECNKRALLLVLESYLQTLLEEDIQASLKAATRAFSSKLILSGPNKVLFEKVRGRFNRAKTAASEATNLTEAAQAAAKIRMHAEALSEFAVDQWRSRLPRP</sequence>
<keyword evidence="2" id="KW-1133">Transmembrane helix</keyword>
<keyword evidence="3" id="KW-0732">Signal</keyword>
<evidence type="ECO:0008006" key="6">
    <source>
        <dbReference type="Google" id="ProtNLM"/>
    </source>
</evidence>
<dbReference type="VEuPathDB" id="ToxoDB:EBH_0063800"/>
<keyword evidence="2" id="KW-0812">Transmembrane</keyword>
<reference evidence="4" key="2">
    <citation type="submission" date="2013-10" db="EMBL/GenBank/DDBJ databases">
        <authorList>
            <person name="Aslett M."/>
        </authorList>
    </citation>
    <scope>NUCLEOTIDE SEQUENCE [LARGE SCALE GENOMIC DNA]</scope>
    <source>
        <strain evidence="4">Houghton</strain>
    </source>
</reference>
<feature type="chain" id="PRO_5004672916" description="Transmembrane protein" evidence="3">
    <location>
        <begin position="31"/>
        <end position="692"/>
    </location>
</feature>
<feature type="signal peptide" evidence="3">
    <location>
        <begin position="1"/>
        <end position="30"/>
    </location>
</feature>
<evidence type="ECO:0000313" key="4">
    <source>
        <dbReference type="EMBL" id="CDJ54007.1"/>
    </source>
</evidence>
<dbReference type="EMBL" id="HG713475">
    <property type="protein sequence ID" value="CDJ54007.1"/>
    <property type="molecule type" value="Genomic_DNA"/>
</dbReference>
<name>U6LUJ7_9EIME</name>
<feature type="region of interest" description="Disordered" evidence="1">
    <location>
        <begin position="134"/>
        <end position="165"/>
    </location>
</feature>
<evidence type="ECO:0000313" key="5">
    <source>
        <dbReference type="Proteomes" id="UP000030750"/>
    </source>
</evidence>
<keyword evidence="2" id="KW-0472">Membrane</keyword>
<feature type="compositionally biased region" description="Polar residues" evidence="1">
    <location>
        <begin position="156"/>
        <end position="165"/>
    </location>
</feature>
<evidence type="ECO:0000256" key="1">
    <source>
        <dbReference type="SAM" id="MobiDB-lite"/>
    </source>
</evidence>
<feature type="transmembrane region" description="Helical" evidence="2">
    <location>
        <begin position="105"/>
        <end position="123"/>
    </location>
</feature>
<protein>
    <recommendedName>
        <fullName evidence="6">Transmembrane protein</fullName>
    </recommendedName>
</protein>